<evidence type="ECO:0000313" key="2">
    <source>
        <dbReference type="EMBL" id="MFC4328335.1"/>
    </source>
</evidence>
<feature type="region of interest" description="Disordered" evidence="1">
    <location>
        <begin position="56"/>
        <end position="82"/>
    </location>
</feature>
<reference evidence="3" key="1">
    <citation type="journal article" date="2019" name="Int. J. Syst. Evol. Microbiol.">
        <title>The Global Catalogue of Microorganisms (GCM) 10K type strain sequencing project: providing services to taxonomists for standard genome sequencing and annotation.</title>
        <authorList>
            <consortium name="The Broad Institute Genomics Platform"/>
            <consortium name="The Broad Institute Genome Sequencing Center for Infectious Disease"/>
            <person name="Wu L."/>
            <person name="Ma J."/>
        </authorList>
    </citation>
    <scope>NUCLEOTIDE SEQUENCE [LARGE SCALE GENOMIC DNA]</scope>
    <source>
        <strain evidence="3">PCU 347</strain>
    </source>
</reference>
<keyword evidence="3" id="KW-1185">Reference proteome</keyword>
<accession>A0ABV8TCJ1</accession>
<dbReference type="EMBL" id="JBHSDP010000011">
    <property type="protein sequence ID" value="MFC4328335.1"/>
    <property type="molecule type" value="Genomic_DNA"/>
</dbReference>
<dbReference type="RefSeq" id="WP_381738516.1">
    <property type="nucleotide sequence ID" value="NZ_JBHSDP010000011.1"/>
</dbReference>
<comment type="caution">
    <text evidence="2">The sequence shown here is derived from an EMBL/GenBank/DDBJ whole genome shotgun (WGS) entry which is preliminary data.</text>
</comment>
<name>A0ABV8TCJ1_9ACTN</name>
<gene>
    <name evidence="2" type="ORF">ACFPC0_10905</name>
</gene>
<evidence type="ECO:0000256" key="1">
    <source>
        <dbReference type="SAM" id="MobiDB-lite"/>
    </source>
</evidence>
<dbReference type="Proteomes" id="UP001595824">
    <property type="component" value="Unassembled WGS sequence"/>
</dbReference>
<protein>
    <submittedName>
        <fullName evidence="2">Uncharacterized protein</fullName>
    </submittedName>
</protein>
<proteinExistence type="predicted"/>
<evidence type="ECO:0000313" key="3">
    <source>
        <dbReference type="Proteomes" id="UP001595824"/>
    </source>
</evidence>
<organism evidence="2 3">
    <name type="scientific">Streptomyces andamanensis</name>
    <dbReference type="NCBI Taxonomy" id="1565035"/>
    <lineage>
        <taxon>Bacteria</taxon>
        <taxon>Bacillati</taxon>
        <taxon>Actinomycetota</taxon>
        <taxon>Actinomycetes</taxon>
        <taxon>Kitasatosporales</taxon>
        <taxon>Streptomycetaceae</taxon>
        <taxon>Streptomyces</taxon>
    </lineage>
</organism>
<sequence length="144" mass="16373">MMAMEFADELLRMIRVDQRVRARSFHEARYAPCPYGVQVRLPTGALVFLQTVTAPPTGTVSRPDTGEPAPVSEPMELPEEGPTELADVERWLARLITTDRSPRIEEVRLFQNRRGRAAIPHGLHLRLHSGGQAWIYVRRSGLRY</sequence>